<keyword evidence="1" id="KW-1133">Transmembrane helix</keyword>
<dbReference type="Pfam" id="PF12459">
    <property type="entry name" value="DltX"/>
    <property type="match status" value="1"/>
</dbReference>
<dbReference type="InterPro" id="IPR021008">
    <property type="entry name" value="DltX"/>
</dbReference>
<keyword evidence="3" id="KW-1185">Reference proteome</keyword>
<accession>A0A920C6Q3</accession>
<reference evidence="2" key="1">
    <citation type="submission" date="2021-03" db="EMBL/GenBank/DDBJ databases">
        <title>Antimicrobial resistance genes in bacteria isolated from Japanese honey, and their potential for conferring macrolide and lincosamide resistance in the American foulbrood pathogen Paenibacillus larvae.</title>
        <authorList>
            <person name="Okamoto M."/>
            <person name="Kumagai M."/>
            <person name="Kanamori H."/>
            <person name="Takamatsu D."/>
        </authorList>
    </citation>
    <scope>NUCLEOTIDE SEQUENCE</scope>
    <source>
        <strain evidence="2">J43TS3</strain>
    </source>
</reference>
<name>A0A920C6Q3_9BACI</name>
<keyword evidence="1" id="KW-0812">Transmembrane</keyword>
<keyword evidence="1" id="KW-0472">Membrane</keyword>
<feature type="transmembrane region" description="Helical" evidence="1">
    <location>
        <begin position="27"/>
        <end position="44"/>
    </location>
</feature>
<gene>
    <name evidence="2" type="ORF">J43TS3_14290</name>
</gene>
<organism evidence="2 3">
    <name type="scientific">Ornithinibacillus bavariensis</name>
    <dbReference type="NCBI Taxonomy" id="545502"/>
    <lineage>
        <taxon>Bacteria</taxon>
        <taxon>Bacillati</taxon>
        <taxon>Bacillota</taxon>
        <taxon>Bacilli</taxon>
        <taxon>Bacillales</taxon>
        <taxon>Bacillaceae</taxon>
        <taxon>Ornithinibacillus</taxon>
    </lineage>
</organism>
<sequence length="56" mass="6600">MKREGNNWLKVVRTLIDNTFAKMTGQTLYYLVILILLVLIYGFHDMNAGPFIYNEF</sequence>
<protein>
    <recommendedName>
        <fullName evidence="4">Teichoic acid D-Ala incorporation-associated protein DltX</fullName>
    </recommendedName>
</protein>
<evidence type="ECO:0008006" key="4">
    <source>
        <dbReference type="Google" id="ProtNLM"/>
    </source>
</evidence>
<comment type="caution">
    <text evidence="2">The sequence shown here is derived from an EMBL/GenBank/DDBJ whole genome shotgun (WGS) entry which is preliminary data.</text>
</comment>
<dbReference type="Proteomes" id="UP000676917">
    <property type="component" value="Unassembled WGS sequence"/>
</dbReference>
<evidence type="ECO:0000313" key="3">
    <source>
        <dbReference type="Proteomes" id="UP000676917"/>
    </source>
</evidence>
<proteinExistence type="predicted"/>
<dbReference type="EMBL" id="BORP01000002">
    <property type="protein sequence ID" value="GIO26818.1"/>
    <property type="molecule type" value="Genomic_DNA"/>
</dbReference>
<evidence type="ECO:0000256" key="1">
    <source>
        <dbReference type="SAM" id="Phobius"/>
    </source>
</evidence>
<evidence type="ECO:0000313" key="2">
    <source>
        <dbReference type="EMBL" id="GIO26818.1"/>
    </source>
</evidence>
<dbReference type="AlphaFoldDB" id="A0A920C6Q3"/>